<reference evidence="2 3" key="1">
    <citation type="submission" date="2021-04" db="EMBL/GenBank/DDBJ databases">
        <authorList>
            <person name="Pira H."/>
            <person name="Risdian C."/>
            <person name="Wink J."/>
        </authorList>
    </citation>
    <scope>NUCLEOTIDE SEQUENCE [LARGE SCALE GENOMIC DNA]</scope>
    <source>
        <strain evidence="2 3">WH53</strain>
    </source>
</reference>
<comment type="caution">
    <text evidence="2">The sequence shown here is derived from an EMBL/GenBank/DDBJ whole genome shotgun (WGS) entry which is preliminary data.</text>
</comment>
<dbReference type="Pfam" id="PF13472">
    <property type="entry name" value="Lipase_GDSL_2"/>
    <property type="match status" value="1"/>
</dbReference>
<dbReference type="Gene3D" id="3.40.50.1110">
    <property type="entry name" value="SGNH hydrolase"/>
    <property type="match status" value="1"/>
</dbReference>
<evidence type="ECO:0000313" key="3">
    <source>
        <dbReference type="Proteomes" id="UP000690515"/>
    </source>
</evidence>
<dbReference type="InterPro" id="IPR008265">
    <property type="entry name" value="Lipase_GDSL_AS"/>
</dbReference>
<sequence length="211" mass="23201">MMILTLSLTQNVFAKTLLVVGDSLSAGYGIDPSVGWVSQLATRLKEESIPLTIANISISGETSAGALRRLPTALNKYTPSIVLIELGANDGLQGLPLKLLEQNLRKMIQLCKQQNALPVLFTMHIPPNYGKRYTDAFNELFTTISQDENIPLMPFFLKGVAGNPDFIQADGLHPNQAAQPIILKNVWPVLEPIIKQQMLIEKSEHSAVKRS</sequence>
<dbReference type="CDD" id="cd01822">
    <property type="entry name" value="Lysophospholipase_L1_like"/>
    <property type="match status" value="1"/>
</dbReference>
<dbReference type="SUPFAM" id="SSF52266">
    <property type="entry name" value="SGNH hydrolase"/>
    <property type="match status" value="1"/>
</dbReference>
<dbReference type="InterPro" id="IPR013830">
    <property type="entry name" value="SGNH_hydro"/>
</dbReference>
<protein>
    <submittedName>
        <fullName evidence="2">Arylesterase</fullName>
    </submittedName>
</protein>
<accession>A0ABS5Z817</accession>
<dbReference type="InterPro" id="IPR036514">
    <property type="entry name" value="SGNH_hydro_sf"/>
</dbReference>
<dbReference type="PANTHER" id="PTHR30383">
    <property type="entry name" value="THIOESTERASE 1/PROTEASE 1/LYSOPHOSPHOLIPASE L1"/>
    <property type="match status" value="1"/>
</dbReference>
<dbReference type="EMBL" id="JAGSOY010000005">
    <property type="protein sequence ID" value="MBU2710194.1"/>
    <property type="molecule type" value="Genomic_DNA"/>
</dbReference>
<proteinExistence type="predicted"/>
<gene>
    <name evidence="2" type="ORF">KCG35_03905</name>
</gene>
<dbReference type="PROSITE" id="PS01098">
    <property type="entry name" value="LIPASE_GDSL_SER"/>
    <property type="match status" value="1"/>
</dbReference>
<evidence type="ECO:0000313" key="2">
    <source>
        <dbReference type="EMBL" id="MBU2710194.1"/>
    </source>
</evidence>
<organism evidence="2 3">
    <name type="scientific">Zooshikella harenae</name>
    <dbReference type="NCBI Taxonomy" id="2827238"/>
    <lineage>
        <taxon>Bacteria</taxon>
        <taxon>Pseudomonadati</taxon>
        <taxon>Pseudomonadota</taxon>
        <taxon>Gammaproteobacteria</taxon>
        <taxon>Oceanospirillales</taxon>
        <taxon>Zooshikellaceae</taxon>
        <taxon>Zooshikella</taxon>
    </lineage>
</organism>
<dbReference type="InterPro" id="IPR051532">
    <property type="entry name" value="Ester_Hydrolysis_Enzymes"/>
</dbReference>
<dbReference type="PANTHER" id="PTHR30383:SF24">
    <property type="entry name" value="THIOESTERASE 1_PROTEASE 1_LYSOPHOSPHOLIPASE L1"/>
    <property type="match status" value="1"/>
</dbReference>
<evidence type="ECO:0000259" key="1">
    <source>
        <dbReference type="Pfam" id="PF13472"/>
    </source>
</evidence>
<name>A0ABS5Z817_9GAMM</name>
<feature type="domain" description="SGNH hydrolase-type esterase" evidence="1">
    <location>
        <begin position="19"/>
        <end position="178"/>
    </location>
</feature>
<keyword evidence="3" id="KW-1185">Reference proteome</keyword>
<dbReference type="Proteomes" id="UP000690515">
    <property type="component" value="Unassembled WGS sequence"/>
</dbReference>